<dbReference type="EMBL" id="JAIWOZ010000002">
    <property type="protein sequence ID" value="KAH6609469.1"/>
    <property type="molecule type" value="Genomic_DNA"/>
</dbReference>
<accession>A0A9P8TY64</accession>
<reference evidence="1" key="1">
    <citation type="submission" date="2021-08" db="EMBL/GenBank/DDBJ databases">
        <title>Chromosome-Level Trichoderma cornu-damae using Hi-C Data.</title>
        <authorList>
            <person name="Kim C.S."/>
        </authorList>
    </citation>
    <scope>NUCLEOTIDE SEQUENCE</scope>
    <source>
        <strain evidence="1">KA19-0412C</strain>
    </source>
</reference>
<organism evidence="1 2">
    <name type="scientific">Trichoderma cornu-damae</name>
    <dbReference type="NCBI Taxonomy" id="654480"/>
    <lineage>
        <taxon>Eukaryota</taxon>
        <taxon>Fungi</taxon>
        <taxon>Dikarya</taxon>
        <taxon>Ascomycota</taxon>
        <taxon>Pezizomycotina</taxon>
        <taxon>Sordariomycetes</taxon>
        <taxon>Hypocreomycetidae</taxon>
        <taxon>Hypocreales</taxon>
        <taxon>Hypocreaceae</taxon>
        <taxon>Trichoderma</taxon>
    </lineage>
</organism>
<sequence>MQLVMQATCSNPAHPGLDVSWVLIAAHAMPAHAMPTHTFSVAVVRTRPSGTASQLRIATLGPTFNC</sequence>
<protein>
    <submittedName>
        <fullName evidence="1">Uncharacterized protein</fullName>
    </submittedName>
</protein>
<keyword evidence="2" id="KW-1185">Reference proteome</keyword>
<proteinExistence type="predicted"/>
<evidence type="ECO:0000313" key="2">
    <source>
        <dbReference type="Proteomes" id="UP000827724"/>
    </source>
</evidence>
<comment type="caution">
    <text evidence="1">The sequence shown here is derived from an EMBL/GenBank/DDBJ whole genome shotgun (WGS) entry which is preliminary data.</text>
</comment>
<gene>
    <name evidence="1" type="ORF">Trco_002815</name>
</gene>
<evidence type="ECO:0000313" key="1">
    <source>
        <dbReference type="EMBL" id="KAH6609469.1"/>
    </source>
</evidence>
<dbReference type="Proteomes" id="UP000827724">
    <property type="component" value="Unassembled WGS sequence"/>
</dbReference>
<dbReference type="AlphaFoldDB" id="A0A9P8TY64"/>
<name>A0A9P8TY64_9HYPO</name>